<feature type="repeat" description="TPR" evidence="2">
    <location>
        <begin position="552"/>
        <end position="585"/>
    </location>
</feature>
<dbReference type="GO" id="GO:0051301">
    <property type="term" value="P:cell division"/>
    <property type="evidence" value="ECO:0007669"/>
    <property type="project" value="TreeGrafter"/>
</dbReference>
<keyword evidence="1" id="KW-0732">Signal</keyword>
<keyword evidence="2" id="KW-0802">TPR repeat</keyword>
<dbReference type="KEGG" id="pej:FYC62_02120"/>
<feature type="repeat" description="TPR" evidence="2">
    <location>
        <begin position="254"/>
        <end position="287"/>
    </location>
</feature>
<dbReference type="InterPro" id="IPR039565">
    <property type="entry name" value="BamD-like"/>
</dbReference>
<dbReference type="Pfam" id="PF13525">
    <property type="entry name" value="YfiO"/>
    <property type="match status" value="1"/>
</dbReference>
<gene>
    <name evidence="4" type="ORF">FYC62_02120</name>
</gene>
<dbReference type="Proteomes" id="UP000323653">
    <property type="component" value="Chromosome"/>
</dbReference>
<dbReference type="PANTHER" id="PTHR12558:SF44">
    <property type="entry name" value="TETRATRICOPEPTIDE REPEAT-CONTAINING PROTEIN"/>
    <property type="match status" value="1"/>
</dbReference>
<name>A0A5C0VEU2_9SPHI</name>
<dbReference type="InterPro" id="IPR011990">
    <property type="entry name" value="TPR-like_helical_dom_sf"/>
</dbReference>
<dbReference type="Pfam" id="PF13432">
    <property type="entry name" value="TPR_16"/>
    <property type="match status" value="2"/>
</dbReference>
<dbReference type="SUPFAM" id="SSF48452">
    <property type="entry name" value="TPR-like"/>
    <property type="match status" value="4"/>
</dbReference>
<protein>
    <submittedName>
        <fullName evidence="4">Tetratricopeptide repeat protein</fullName>
    </submittedName>
</protein>
<dbReference type="InterPro" id="IPR019734">
    <property type="entry name" value="TPR_rpt"/>
</dbReference>
<proteinExistence type="predicted"/>
<dbReference type="PROSITE" id="PS50005">
    <property type="entry name" value="TPR"/>
    <property type="match status" value="3"/>
</dbReference>
<evidence type="ECO:0000256" key="2">
    <source>
        <dbReference type="PROSITE-ProRule" id="PRU00339"/>
    </source>
</evidence>
<feature type="domain" description="Outer membrane lipoprotein BamD-like" evidence="3">
    <location>
        <begin position="604"/>
        <end position="786"/>
    </location>
</feature>
<dbReference type="PANTHER" id="PTHR12558">
    <property type="entry name" value="CELL DIVISION CYCLE 16,23,27"/>
    <property type="match status" value="1"/>
</dbReference>
<evidence type="ECO:0000313" key="4">
    <source>
        <dbReference type="EMBL" id="QEK50597.1"/>
    </source>
</evidence>
<evidence type="ECO:0000256" key="1">
    <source>
        <dbReference type="ARBA" id="ARBA00022729"/>
    </source>
</evidence>
<dbReference type="EMBL" id="CP043329">
    <property type="protein sequence ID" value="QEK50597.1"/>
    <property type="molecule type" value="Genomic_DNA"/>
</dbReference>
<dbReference type="SMART" id="SM00028">
    <property type="entry name" value="TPR"/>
    <property type="match status" value="10"/>
</dbReference>
<dbReference type="RefSeq" id="WP_149073743.1">
    <property type="nucleotide sequence ID" value="NZ_CP043329.1"/>
</dbReference>
<sequence length="1007" mass="116303">MLKKITVLTSFIFFGLQTQAQIPLQYDLNNKYKKGLELLEQKKYVAASSIFQEVEKLRHTTSTQVDARLNISEIKINAQYYRALCALELKNEDAEELFLKFIRQHPENAKTKQAYFQVGKSYFQQGKYQDALNWFTKVSSIDLVGEDETEYKFKTAYAYFETKDYANAKPLFGLVKDRPSVYQEQAIYYYAYISYLDKDYKVALTHFEKLKNSKNYESSYPYYISAIYFLDKRYDDVLAYTIPILNTTKQQYETEMFRIVAASYFAKENYNEALKYYERFIANDKGKTQNNQDSYQIGYTYYKLKNYNKSINQLIRLNKDLNNYSQFGLYTLGDSYLKTENKQGARNAFLESSKLNFDKQLKEDALLNFSKLSYELQFHNIALDATQEYIKTYPRSAKINEAKTLLANVLLSTKNYRDAIDILETINNKNEDAQEAYQKVTYYRGLEQYNERAFENAIGMFLRSNNFPLDKDIHALATYWCAEAMYEVRKFGESVEYFENFLKMPAARKTDLFNYANYALGYAALEGENYPKAVTHYNRFLNGSEKDSKTINDATLRLADAYFGAKNYGSALNYYNRIIALNTSSKDYALFQKGIIEGLQNQPQAKIATLQSLLSQFPNSNYADDAGFEIPYTYFLIGEGEKAKADLTVFIAKYPRSAYVSRALITIGLVQYDQKNDNEALATFKKVVSDYKSTDEAQQAIKLIERIYVDMGNASAFIDYANSTSIGNYTLAEQDNIMFQAANNMYLRGDWAGAVESVNAYFDKFPKAIKDKHAKFIRAESYKNLGKFAPAIIDYEYILNDWTSEFTEKALISISNIYLKNKQYNEAIVHLKKLEIASEYKSTYQFAINNLMVAYEGLAVPDQTLKYAQIIKEYEKSSEQDKNLATLYAGKAYLLTADTTTAVKELTFLSKNAKTIQAAEAKYLLGNIQYLKKDYKESQKTLFDLINNLPNYDYWVAKSFILLADNYLALKDVFQAKSTLQSIIENYEGDDDILPIAKEKLQAITSK</sequence>
<feature type="repeat" description="TPR" evidence="2">
    <location>
        <begin position="112"/>
        <end position="145"/>
    </location>
</feature>
<reference evidence="4 5" key="1">
    <citation type="submission" date="2019-08" db="EMBL/GenBank/DDBJ databases">
        <title>Pedobacter sp. nov., isolated from Han river, South Korea.</title>
        <authorList>
            <person name="Lee D.-H."/>
            <person name="Kim Y.-S."/>
            <person name="Hwang E.-M."/>
            <person name="Le Tran T.C."/>
            <person name="Cha C.-J."/>
        </authorList>
    </citation>
    <scope>NUCLEOTIDE SEQUENCE [LARGE SCALE GENOMIC DNA]</scope>
    <source>
        <strain evidence="4 5">CJ43</strain>
    </source>
</reference>
<keyword evidence="5" id="KW-1185">Reference proteome</keyword>
<accession>A0A5C0VEU2</accession>
<dbReference type="Gene3D" id="1.25.40.10">
    <property type="entry name" value="Tetratricopeptide repeat domain"/>
    <property type="match status" value="6"/>
</dbReference>
<evidence type="ECO:0000313" key="5">
    <source>
        <dbReference type="Proteomes" id="UP000323653"/>
    </source>
</evidence>
<dbReference type="Pfam" id="PF13174">
    <property type="entry name" value="TPR_6"/>
    <property type="match status" value="1"/>
</dbReference>
<organism evidence="4 5">
    <name type="scientific">Pedobacter aquae</name>
    <dbReference type="NCBI Taxonomy" id="2605747"/>
    <lineage>
        <taxon>Bacteria</taxon>
        <taxon>Pseudomonadati</taxon>
        <taxon>Bacteroidota</taxon>
        <taxon>Sphingobacteriia</taxon>
        <taxon>Sphingobacteriales</taxon>
        <taxon>Sphingobacteriaceae</taxon>
        <taxon>Pedobacter</taxon>
    </lineage>
</organism>
<dbReference type="AlphaFoldDB" id="A0A5C0VEU2"/>
<evidence type="ECO:0000259" key="3">
    <source>
        <dbReference type="Pfam" id="PF13525"/>
    </source>
</evidence>